<evidence type="ECO:0000256" key="1">
    <source>
        <dbReference type="ARBA" id="ARBA00004377"/>
    </source>
</evidence>
<evidence type="ECO:0000256" key="5">
    <source>
        <dbReference type="ARBA" id="ARBA00022519"/>
    </source>
</evidence>
<dbReference type="EMBL" id="JAUQSZ010000001">
    <property type="protein sequence ID" value="MDO7841263.1"/>
    <property type="molecule type" value="Genomic_DNA"/>
</dbReference>
<dbReference type="Gene3D" id="3.30.1360.100">
    <property type="entry name" value="General secretion pathway protein M, EpsM"/>
    <property type="match status" value="1"/>
</dbReference>
<gene>
    <name evidence="11" type="primary">gspM</name>
    <name evidence="11" type="ORF">Q5H94_02905</name>
</gene>
<sequence>MIETFKSWFEERSPREKQLLVAMAGLFVVTILWLLYLPLTDALSSARARHADAVIRYGETKARVRQVELLGKAKVPGLSGPLDTVIRDRASEAGFQLASVEPAPGGGVAIAITSAKPAALLTWIAGLEGGGILVDQLTASDNGNKTVSVRMTLKAAAR</sequence>
<comment type="similarity">
    <text evidence="2">Belongs to the GSP M family.</text>
</comment>
<evidence type="ECO:0000256" key="2">
    <source>
        <dbReference type="ARBA" id="ARBA00010637"/>
    </source>
</evidence>
<dbReference type="InterPro" id="IPR007690">
    <property type="entry name" value="T2SS_GspM"/>
</dbReference>
<keyword evidence="8 10" id="KW-1133">Transmembrane helix</keyword>
<organism evidence="11 12">
    <name type="scientific">Sphingomonas immobilis</name>
    <dbReference type="NCBI Taxonomy" id="3063997"/>
    <lineage>
        <taxon>Bacteria</taxon>
        <taxon>Pseudomonadati</taxon>
        <taxon>Pseudomonadota</taxon>
        <taxon>Alphaproteobacteria</taxon>
        <taxon>Sphingomonadales</taxon>
        <taxon>Sphingomonadaceae</taxon>
        <taxon>Sphingomonas</taxon>
    </lineage>
</organism>
<evidence type="ECO:0000256" key="10">
    <source>
        <dbReference type="SAM" id="Phobius"/>
    </source>
</evidence>
<proteinExistence type="inferred from homology"/>
<evidence type="ECO:0000313" key="12">
    <source>
        <dbReference type="Proteomes" id="UP001176468"/>
    </source>
</evidence>
<evidence type="ECO:0000256" key="3">
    <source>
        <dbReference type="ARBA" id="ARBA00022448"/>
    </source>
</evidence>
<evidence type="ECO:0000256" key="6">
    <source>
        <dbReference type="ARBA" id="ARBA00022692"/>
    </source>
</evidence>
<keyword evidence="6 10" id="KW-0812">Transmembrane</keyword>
<keyword evidence="5" id="KW-0997">Cell inner membrane</keyword>
<evidence type="ECO:0000256" key="8">
    <source>
        <dbReference type="ARBA" id="ARBA00022989"/>
    </source>
</evidence>
<evidence type="ECO:0000313" key="11">
    <source>
        <dbReference type="EMBL" id="MDO7841263.1"/>
    </source>
</evidence>
<protein>
    <submittedName>
        <fullName evidence="11">Type II secretion system protein GspM</fullName>
    </submittedName>
</protein>
<evidence type="ECO:0000256" key="9">
    <source>
        <dbReference type="ARBA" id="ARBA00023136"/>
    </source>
</evidence>
<name>A0ABT8ZVG7_9SPHN</name>
<comment type="subcellular location">
    <subcellularLocation>
        <location evidence="1">Cell inner membrane</location>
        <topology evidence="1">Single-pass membrane protein</topology>
    </subcellularLocation>
</comment>
<dbReference type="SUPFAM" id="SSF103054">
    <property type="entry name" value="General secretion pathway protein M, EpsM"/>
    <property type="match status" value="1"/>
</dbReference>
<evidence type="ECO:0000256" key="4">
    <source>
        <dbReference type="ARBA" id="ARBA00022475"/>
    </source>
</evidence>
<evidence type="ECO:0000256" key="7">
    <source>
        <dbReference type="ARBA" id="ARBA00022927"/>
    </source>
</evidence>
<dbReference type="InterPro" id="IPR023229">
    <property type="entry name" value="T2SS_M_periplasmic_sf"/>
</dbReference>
<reference evidence="11" key="1">
    <citation type="submission" date="2023-07" db="EMBL/GenBank/DDBJ databases">
        <authorList>
            <person name="Kim M.K."/>
        </authorList>
    </citation>
    <scope>NUCLEOTIDE SEQUENCE</scope>
    <source>
        <strain evidence="11">CA1-15</strain>
    </source>
</reference>
<dbReference type="RefSeq" id="WP_304559712.1">
    <property type="nucleotide sequence ID" value="NZ_JAUQSZ010000001.1"/>
</dbReference>
<keyword evidence="7" id="KW-0653">Protein transport</keyword>
<dbReference type="Proteomes" id="UP001176468">
    <property type="component" value="Unassembled WGS sequence"/>
</dbReference>
<keyword evidence="4" id="KW-1003">Cell membrane</keyword>
<comment type="caution">
    <text evidence="11">The sequence shown here is derived from an EMBL/GenBank/DDBJ whole genome shotgun (WGS) entry which is preliminary data.</text>
</comment>
<keyword evidence="3" id="KW-0813">Transport</keyword>
<keyword evidence="9 10" id="KW-0472">Membrane</keyword>
<feature type="transmembrane region" description="Helical" evidence="10">
    <location>
        <begin position="20"/>
        <end position="39"/>
    </location>
</feature>
<accession>A0ABT8ZVG7</accession>
<keyword evidence="12" id="KW-1185">Reference proteome</keyword>
<dbReference type="Pfam" id="PF04612">
    <property type="entry name" value="T2SSM"/>
    <property type="match status" value="1"/>
</dbReference>